<keyword evidence="1" id="KW-0812">Transmembrane</keyword>
<reference evidence="3 4" key="1">
    <citation type="submission" date="2018-06" db="EMBL/GenBank/DDBJ databases">
        <authorList>
            <consortium name="Pathogen Informatics"/>
            <person name="Doyle S."/>
        </authorList>
    </citation>
    <scope>NUCLEOTIDE SEQUENCE [LARGE SCALE GENOMIC DNA]</scope>
    <source>
        <strain evidence="3 4">NCTC13148</strain>
    </source>
</reference>
<evidence type="ECO:0000259" key="2">
    <source>
        <dbReference type="PROSITE" id="PS50042"/>
    </source>
</evidence>
<dbReference type="PROSITE" id="PS50042">
    <property type="entry name" value="CNMP_BINDING_3"/>
    <property type="match status" value="1"/>
</dbReference>
<sequence length="170" mass="19066">MENNNDNESPKKSESADSLNIDAAKPVGVYVLPKKVTLEIDIEKTLKYLMVAGLAVLIVIYGYKGGRFVYDNFKAMSQPAYQIAVLDMQTLRKVFNKQNPVLDSQQSKTNFENYFKALMKVYRERGYLVIDASLAVTIPENVEIVSYIDLGGSFGEVQSLPGEPKESEIR</sequence>
<keyword evidence="1" id="KW-1133">Transmembrane helix</keyword>
<evidence type="ECO:0000313" key="4">
    <source>
        <dbReference type="Proteomes" id="UP000254255"/>
    </source>
</evidence>
<keyword evidence="1" id="KW-0472">Membrane</keyword>
<evidence type="ECO:0000313" key="3">
    <source>
        <dbReference type="EMBL" id="STN24917.1"/>
    </source>
</evidence>
<proteinExistence type="predicted"/>
<evidence type="ECO:0000256" key="1">
    <source>
        <dbReference type="SAM" id="Phobius"/>
    </source>
</evidence>
<gene>
    <name evidence="3" type="primary">htdV</name>
    <name evidence="3" type="ORF">NCTC13148_05313</name>
</gene>
<dbReference type="AlphaFoldDB" id="A0A377F4H8"/>
<accession>A0A377F4H8</accession>
<dbReference type="InterPro" id="IPR000595">
    <property type="entry name" value="cNMP-bd_dom"/>
</dbReference>
<dbReference type="EMBL" id="UGET01000005">
    <property type="protein sequence ID" value="STN24917.1"/>
    <property type="molecule type" value="Genomic_DNA"/>
</dbReference>
<dbReference type="Proteomes" id="UP000254255">
    <property type="component" value="Unassembled WGS sequence"/>
</dbReference>
<protein>
    <submittedName>
        <fullName evidence="3">HtdV</fullName>
    </submittedName>
</protein>
<feature type="domain" description="Cyclic nucleotide-binding" evidence="2">
    <location>
        <begin position="127"/>
        <end position="170"/>
    </location>
</feature>
<organism evidence="3 4">
    <name type="scientific">Escherichia coli</name>
    <dbReference type="NCBI Taxonomy" id="562"/>
    <lineage>
        <taxon>Bacteria</taxon>
        <taxon>Pseudomonadati</taxon>
        <taxon>Pseudomonadota</taxon>
        <taxon>Gammaproteobacteria</taxon>
        <taxon>Enterobacterales</taxon>
        <taxon>Enterobacteriaceae</taxon>
        <taxon>Escherichia</taxon>
    </lineage>
</organism>
<feature type="transmembrane region" description="Helical" evidence="1">
    <location>
        <begin position="45"/>
        <end position="63"/>
    </location>
</feature>
<name>A0A377F4H8_ECOLX</name>